<dbReference type="EMBL" id="HG992987">
    <property type="protein sequence ID" value="CAE7214439.1"/>
    <property type="molecule type" value="Genomic_DNA"/>
</dbReference>
<proteinExistence type="predicted"/>
<name>A0A6S6WDX6_9PLEO</name>
<dbReference type="AlphaFoldDB" id="A0A6S6WDX6"/>
<evidence type="ECO:0000259" key="1">
    <source>
        <dbReference type="Pfam" id="PF18661"/>
    </source>
</evidence>
<reference evidence="2" key="1">
    <citation type="submission" date="2021-02" db="EMBL/GenBank/DDBJ databases">
        <authorList>
            <person name="Syme A R."/>
            <person name="Syme A R."/>
            <person name="Moolhuijzen P."/>
        </authorList>
    </citation>
    <scope>NUCLEOTIDE SEQUENCE</scope>
    <source>
        <strain evidence="2">W1-1</strain>
    </source>
</reference>
<organism evidence="2 3">
    <name type="scientific">Pyrenophora teres f. teres</name>
    <dbReference type="NCBI Taxonomy" id="97479"/>
    <lineage>
        <taxon>Eukaryota</taxon>
        <taxon>Fungi</taxon>
        <taxon>Dikarya</taxon>
        <taxon>Ascomycota</taxon>
        <taxon>Pezizomycotina</taxon>
        <taxon>Dothideomycetes</taxon>
        <taxon>Pleosporomycetidae</taxon>
        <taxon>Pleosporales</taxon>
        <taxon>Pleosporineae</taxon>
        <taxon>Pleosporaceae</taxon>
        <taxon>Pyrenophora</taxon>
    </lineage>
</organism>
<gene>
    <name evidence="2" type="ORF">PTTW11_10556</name>
</gene>
<sequence length="138" mass="15926">MKPLILVSTLLLAAFGPSTTACRQKFIEWHKKMACDASPAPMNEECYKIMTNMRDYSNSHSRLWGGDFTRDVPVACGTCDSEGKVTCICTVRAWRFREWMYDPGFQYWPKMPDGWNRVDEYQVPNGWVDTGHKNIDCD</sequence>
<dbReference type="Gene3D" id="3.30.70.2910">
    <property type="match status" value="1"/>
</dbReference>
<dbReference type="InterPro" id="IPR040621">
    <property type="entry name" value="AvrLm4-7"/>
</dbReference>
<dbReference type="Proteomes" id="UP000472372">
    <property type="component" value="Chromosome 11"/>
</dbReference>
<dbReference type="PROSITE" id="PS51257">
    <property type="entry name" value="PROKAR_LIPOPROTEIN"/>
    <property type="match status" value="1"/>
</dbReference>
<evidence type="ECO:0000313" key="2">
    <source>
        <dbReference type="EMBL" id="CAE7214439.1"/>
    </source>
</evidence>
<feature type="domain" description="Avirulence Effector AvrLm4-7" evidence="1">
    <location>
        <begin position="22"/>
        <end position="108"/>
    </location>
</feature>
<evidence type="ECO:0000313" key="3">
    <source>
        <dbReference type="Proteomes" id="UP000472372"/>
    </source>
</evidence>
<dbReference type="Pfam" id="PF18661">
    <property type="entry name" value="AvrLm4-7"/>
    <property type="match status" value="1"/>
</dbReference>
<protein>
    <recommendedName>
        <fullName evidence="1">Avirulence Effector AvrLm4-7 domain-containing protein</fullName>
    </recommendedName>
</protein>
<accession>A0A6S6WDX6</accession>